<name>A0A6A6B0Z1_9PEZI</name>
<feature type="compositionally biased region" description="Basic residues" evidence="8">
    <location>
        <begin position="318"/>
        <end position="332"/>
    </location>
</feature>
<evidence type="ECO:0008006" key="11">
    <source>
        <dbReference type="Google" id="ProtNLM"/>
    </source>
</evidence>
<keyword evidence="2" id="KW-0645">Protease</keyword>
<dbReference type="GO" id="GO:0003697">
    <property type="term" value="F:single-stranded DNA binding"/>
    <property type="evidence" value="ECO:0007669"/>
    <property type="project" value="InterPro"/>
</dbReference>
<keyword evidence="5" id="KW-0190">Covalent protein-DNA linkage</keyword>
<keyword evidence="4" id="KW-0378">Hydrolase</keyword>
<keyword evidence="3" id="KW-0227">DNA damage</keyword>
<dbReference type="GeneID" id="54301943"/>
<keyword evidence="7" id="KW-0456">Lyase</keyword>
<accession>A0A6A6B0Z1</accession>
<dbReference type="InterPro" id="IPR036590">
    <property type="entry name" value="SRAP-like"/>
</dbReference>
<dbReference type="GO" id="GO:0008233">
    <property type="term" value="F:peptidase activity"/>
    <property type="evidence" value="ECO:0007669"/>
    <property type="project" value="UniProtKB-KW"/>
</dbReference>
<evidence type="ECO:0000256" key="5">
    <source>
        <dbReference type="ARBA" id="ARBA00023124"/>
    </source>
</evidence>
<dbReference type="SUPFAM" id="SSF143081">
    <property type="entry name" value="BB1717-like"/>
    <property type="match status" value="1"/>
</dbReference>
<evidence type="ECO:0000256" key="7">
    <source>
        <dbReference type="ARBA" id="ARBA00023239"/>
    </source>
</evidence>
<gene>
    <name evidence="9" type="ORF">K452DRAFT_321923</name>
</gene>
<evidence type="ECO:0000313" key="9">
    <source>
        <dbReference type="EMBL" id="KAF2137228.1"/>
    </source>
</evidence>
<organism evidence="9 10">
    <name type="scientific">Aplosporella prunicola CBS 121167</name>
    <dbReference type="NCBI Taxonomy" id="1176127"/>
    <lineage>
        <taxon>Eukaryota</taxon>
        <taxon>Fungi</taxon>
        <taxon>Dikarya</taxon>
        <taxon>Ascomycota</taxon>
        <taxon>Pezizomycotina</taxon>
        <taxon>Dothideomycetes</taxon>
        <taxon>Dothideomycetes incertae sedis</taxon>
        <taxon>Botryosphaeriales</taxon>
        <taxon>Aplosporellaceae</taxon>
        <taxon>Aplosporella</taxon>
    </lineage>
</organism>
<reference evidence="9" key="1">
    <citation type="journal article" date="2020" name="Stud. Mycol.">
        <title>101 Dothideomycetes genomes: a test case for predicting lifestyles and emergence of pathogens.</title>
        <authorList>
            <person name="Haridas S."/>
            <person name="Albert R."/>
            <person name="Binder M."/>
            <person name="Bloem J."/>
            <person name="Labutti K."/>
            <person name="Salamov A."/>
            <person name="Andreopoulos B."/>
            <person name="Baker S."/>
            <person name="Barry K."/>
            <person name="Bills G."/>
            <person name="Bluhm B."/>
            <person name="Cannon C."/>
            <person name="Castanera R."/>
            <person name="Culley D."/>
            <person name="Daum C."/>
            <person name="Ezra D."/>
            <person name="Gonzalez J."/>
            <person name="Henrissat B."/>
            <person name="Kuo A."/>
            <person name="Liang C."/>
            <person name="Lipzen A."/>
            <person name="Lutzoni F."/>
            <person name="Magnuson J."/>
            <person name="Mondo S."/>
            <person name="Nolan M."/>
            <person name="Ohm R."/>
            <person name="Pangilinan J."/>
            <person name="Park H.-J."/>
            <person name="Ramirez L."/>
            <person name="Alfaro M."/>
            <person name="Sun H."/>
            <person name="Tritt A."/>
            <person name="Yoshinaga Y."/>
            <person name="Zwiers L.-H."/>
            <person name="Turgeon B."/>
            <person name="Goodwin S."/>
            <person name="Spatafora J."/>
            <person name="Crous P."/>
            <person name="Grigoriev I."/>
        </authorList>
    </citation>
    <scope>NUCLEOTIDE SEQUENCE</scope>
    <source>
        <strain evidence="9">CBS 121167</strain>
    </source>
</reference>
<feature type="compositionally biased region" description="Basic and acidic residues" evidence="8">
    <location>
        <begin position="267"/>
        <end position="292"/>
    </location>
</feature>
<dbReference type="OrthoDB" id="2111841at2759"/>
<feature type="compositionally biased region" description="Low complexity" evidence="8">
    <location>
        <begin position="333"/>
        <end position="346"/>
    </location>
</feature>
<dbReference type="GO" id="GO:0006508">
    <property type="term" value="P:proteolysis"/>
    <property type="evidence" value="ECO:0007669"/>
    <property type="project" value="UniProtKB-KW"/>
</dbReference>
<dbReference type="Proteomes" id="UP000799438">
    <property type="component" value="Unassembled WGS sequence"/>
</dbReference>
<sequence>MCGRYASYQRPAEVRRQLEQAHMLSEEAPDDHDVRLTYNFAPGNRGLVYRSSVPDGGAPDVDAPAKQTYKLQVMKWGLVPSWTKRAPDYGSMLKTINCRDDSLLEDRGLWNSMKHRKRCIVVCQGFYEWLKKSGGKERIPHFVKRKDGQLMCFAGLWDCVRYEGSEETLYSYTIITTVSNQQLKFLHDRMPVILDNGSAALGAWLDPGRREWDKELQALLEPYAGELECYPVSKDVGKVGNDSASFIVPVDSKENKSNIANFFTQEGSKEEKATEQKAEAEKGGKVEGEGGEARGTSDQYGTEDKMPLALSPDSGCKRGVKRGHSPHSKASKMSKASKANKASKSAGDGSQKITAFFGK</sequence>
<evidence type="ECO:0000256" key="3">
    <source>
        <dbReference type="ARBA" id="ARBA00022763"/>
    </source>
</evidence>
<dbReference type="RefSeq" id="XP_033392946.1">
    <property type="nucleotide sequence ID" value="XM_033544447.1"/>
</dbReference>
<keyword evidence="10" id="KW-1185">Reference proteome</keyword>
<dbReference type="Pfam" id="PF02586">
    <property type="entry name" value="SRAP"/>
    <property type="match status" value="1"/>
</dbReference>
<dbReference type="GO" id="GO:0016829">
    <property type="term" value="F:lyase activity"/>
    <property type="evidence" value="ECO:0007669"/>
    <property type="project" value="UniProtKB-KW"/>
</dbReference>
<dbReference type="PANTHER" id="PTHR13604:SF0">
    <property type="entry name" value="ABASIC SITE PROCESSING PROTEIN HMCES"/>
    <property type="match status" value="1"/>
</dbReference>
<dbReference type="InterPro" id="IPR003738">
    <property type="entry name" value="SRAP"/>
</dbReference>
<evidence type="ECO:0000256" key="2">
    <source>
        <dbReference type="ARBA" id="ARBA00022670"/>
    </source>
</evidence>
<proteinExistence type="inferred from homology"/>
<evidence type="ECO:0000313" key="10">
    <source>
        <dbReference type="Proteomes" id="UP000799438"/>
    </source>
</evidence>
<evidence type="ECO:0000256" key="4">
    <source>
        <dbReference type="ARBA" id="ARBA00022801"/>
    </source>
</evidence>
<dbReference type="GO" id="GO:0106300">
    <property type="term" value="P:protein-DNA covalent cross-linking repair"/>
    <property type="evidence" value="ECO:0007669"/>
    <property type="project" value="InterPro"/>
</dbReference>
<evidence type="ECO:0000256" key="1">
    <source>
        <dbReference type="ARBA" id="ARBA00008136"/>
    </source>
</evidence>
<keyword evidence="6" id="KW-0238">DNA-binding</keyword>
<dbReference type="EMBL" id="ML995505">
    <property type="protein sequence ID" value="KAF2137228.1"/>
    <property type="molecule type" value="Genomic_DNA"/>
</dbReference>
<feature type="region of interest" description="Disordered" evidence="8">
    <location>
        <begin position="262"/>
        <end position="359"/>
    </location>
</feature>
<dbReference type="AlphaFoldDB" id="A0A6A6B0Z1"/>
<dbReference type="Gene3D" id="3.90.1680.10">
    <property type="entry name" value="SOS response associated peptidase-like"/>
    <property type="match status" value="1"/>
</dbReference>
<dbReference type="PANTHER" id="PTHR13604">
    <property type="entry name" value="DC12-RELATED"/>
    <property type="match status" value="1"/>
</dbReference>
<comment type="similarity">
    <text evidence="1">Belongs to the SOS response-associated peptidase family.</text>
</comment>
<evidence type="ECO:0000256" key="6">
    <source>
        <dbReference type="ARBA" id="ARBA00023125"/>
    </source>
</evidence>
<evidence type="ECO:0000256" key="8">
    <source>
        <dbReference type="SAM" id="MobiDB-lite"/>
    </source>
</evidence>
<protein>
    <recommendedName>
        <fullName evidence="11">DUF159 domain protein</fullName>
    </recommendedName>
</protein>